<dbReference type="AlphaFoldDB" id="A0A976QXI9"/>
<dbReference type="InterPro" id="IPR029063">
    <property type="entry name" value="SAM-dependent_MTases_sf"/>
</dbReference>
<sequence>MSFVDTLLSSNRLLQRRVKLNTCSGLERHLLDELHDLSLKFDLVARDKSNIDILASLDTIWSIIQNSRICRQLSIHVCDPFQAETTKQLVKNLNSADWASFIPFSNKLSTPSIKITSHNSKLYHTGMIQNILEGVINSHCYRYKKIQGDELPEFMKTRGYVPICPKITVDVSNNGCQVLADASGDLSERPWHKLSLVEDRIVPSASAAVIQELASRNVFNRPVIWDPFCHNGSLLLELASYLKDEKMRIESSKYPLTNNANEMLTKLKAIEEENATPLLDDEDTHVKSSTTNPLTLKFECKRVNEVSFNMKDVVILTNWYYGNKQMKSLYSTYCKDFSKFVKSVKSRCNSIYAIAPKSFKRISGLNCETLLIFNNNGIIVELMKLS</sequence>
<protein>
    <submittedName>
        <fullName evidence="1">Uncharacterized protein</fullName>
    </submittedName>
</protein>
<gene>
    <name evidence="1" type="ORF">MACK_003009</name>
</gene>
<dbReference type="Gene3D" id="3.40.50.150">
    <property type="entry name" value="Vaccinia Virus protein VP39"/>
    <property type="match status" value="1"/>
</dbReference>
<proteinExistence type="predicted"/>
<organism evidence="1 2">
    <name type="scientific">Theileria orientalis</name>
    <dbReference type="NCBI Taxonomy" id="68886"/>
    <lineage>
        <taxon>Eukaryota</taxon>
        <taxon>Sar</taxon>
        <taxon>Alveolata</taxon>
        <taxon>Apicomplexa</taxon>
        <taxon>Aconoidasida</taxon>
        <taxon>Piroplasmida</taxon>
        <taxon>Theileriidae</taxon>
        <taxon>Theileria</taxon>
    </lineage>
</organism>
<dbReference type="Proteomes" id="UP000244811">
    <property type="component" value="Chromosome 4"/>
</dbReference>
<evidence type="ECO:0000313" key="2">
    <source>
        <dbReference type="Proteomes" id="UP000244811"/>
    </source>
</evidence>
<dbReference type="EMBL" id="CP056072">
    <property type="protein sequence ID" value="UKK02911.2"/>
    <property type="molecule type" value="Genomic_DNA"/>
</dbReference>
<reference evidence="1" key="1">
    <citation type="submission" date="2022-07" db="EMBL/GenBank/DDBJ databases">
        <title>Evaluation of T. orientalis genome assembly methods using nanopore sequencing and analysis of variation between genomes.</title>
        <authorList>
            <person name="Yam J."/>
            <person name="Micallef M.L."/>
            <person name="Liu M."/>
            <person name="Djordjevic S.P."/>
            <person name="Bogema D.R."/>
            <person name="Jenkins C."/>
        </authorList>
    </citation>
    <scope>NUCLEOTIDE SEQUENCE</scope>
    <source>
        <strain evidence="1">Goon Nure</strain>
    </source>
</reference>
<dbReference type="Gene3D" id="3.30.2130.30">
    <property type="match status" value="1"/>
</dbReference>
<evidence type="ECO:0000313" key="1">
    <source>
        <dbReference type="EMBL" id="UKK02911.2"/>
    </source>
</evidence>
<name>A0A976QXI9_THEOR</name>
<accession>A0A976QXI9</accession>